<feature type="transmembrane region" description="Helical" evidence="1">
    <location>
        <begin position="29"/>
        <end position="48"/>
    </location>
</feature>
<dbReference type="EMBL" id="GFPF01013168">
    <property type="protein sequence ID" value="MAA24314.1"/>
    <property type="molecule type" value="Transcribed_RNA"/>
</dbReference>
<keyword evidence="1" id="KW-0472">Membrane</keyword>
<protein>
    <submittedName>
        <fullName evidence="2">Udp-gal glucosylceramide beta-1,4-galactosyltransferase</fullName>
    </submittedName>
</protein>
<keyword evidence="1" id="KW-1133">Transmembrane helix</keyword>
<sequence>MKKPVTAGLYGPFTGSRMSAVLRVMARSLIFKLTAGCALMYVLVIVCLDMSGYKETVFKAMFQGSIVVYRKAAAAERQTTPTWNQSHAVTGVPEDVLRDSLRANISYPEMCPPVSPNLTIASTLRALSRRGRHPCATCLFELVHRRVEPDHAQKIINLE</sequence>
<evidence type="ECO:0000313" key="2">
    <source>
        <dbReference type="EMBL" id="MAA24314.1"/>
    </source>
</evidence>
<name>A0A224ZBB4_9ACAR</name>
<keyword evidence="1" id="KW-0812">Transmembrane</keyword>
<reference evidence="2" key="1">
    <citation type="journal article" date="2017" name="Parasit. Vectors">
        <title>Sialotranscriptomics of Rhipicephalus zambeziensis reveals intricate expression profiles of secretory proteins and suggests tight temporal transcriptional regulation during blood-feeding.</title>
        <authorList>
            <person name="de Castro M.H."/>
            <person name="de Klerk D."/>
            <person name="Pienaar R."/>
            <person name="Rees D.J.G."/>
            <person name="Mans B.J."/>
        </authorList>
    </citation>
    <scope>NUCLEOTIDE SEQUENCE</scope>
    <source>
        <tissue evidence="2">Salivary glands</tissue>
    </source>
</reference>
<dbReference type="AlphaFoldDB" id="A0A224ZBB4"/>
<dbReference type="GO" id="GO:0016757">
    <property type="term" value="F:glycosyltransferase activity"/>
    <property type="evidence" value="ECO:0007669"/>
    <property type="project" value="UniProtKB-KW"/>
</dbReference>
<accession>A0A224ZBB4</accession>
<proteinExistence type="predicted"/>
<evidence type="ECO:0000256" key="1">
    <source>
        <dbReference type="SAM" id="Phobius"/>
    </source>
</evidence>
<keyword evidence="2" id="KW-0328">Glycosyltransferase</keyword>
<keyword evidence="2" id="KW-0808">Transferase</keyword>
<organism evidence="2">
    <name type="scientific">Rhipicephalus zambeziensis</name>
    <dbReference type="NCBI Taxonomy" id="60191"/>
    <lineage>
        <taxon>Eukaryota</taxon>
        <taxon>Metazoa</taxon>
        <taxon>Ecdysozoa</taxon>
        <taxon>Arthropoda</taxon>
        <taxon>Chelicerata</taxon>
        <taxon>Arachnida</taxon>
        <taxon>Acari</taxon>
        <taxon>Parasitiformes</taxon>
        <taxon>Ixodida</taxon>
        <taxon>Ixodoidea</taxon>
        <taxon>Ixodidae</taxon>
        <taxon>Rhipicephalinae</taxon>
        <taxon>Rhipicephalus</taxon>
        <taxon>Rhipicephalus</taxon>
    </lineage>
</organism>